<dbReference type="PRINTS" id="PR00705">
    <property type="entry name" value="PAPAIN"/>
</dbReference>
<dbReference type="Proteomes" id="UP000325440">
    <property type="component" value="Unassembled WGS sequence"/>
</dbReference>
<organism evidence="7 8">
    <name type="scientific">Cinara cedri</name>
    <dbReference type="NCBI Taxonomy" id="506608"/>
    <lineage>
        <taxon>Eukaryota</taxon>
        <taxon>Metazoa</taxon>
        <taxon>Ecdysozoa</taxon>
        <taxon>Arthropoda</taxon>
        <taxon>Hexapoda</taxon>
        <taxon>Insecta</taxon>
        <taxon>Pterygota</taxon>
        <taxon>Neoptera</taxon>
        <taxon>Paraneoptera</taxon>
        <taxon>Hemiptera</taxon>
        <taxon>Sternorrhyncha</taxon>
        <taxon>Aphidomorpha</taxon>
        <taxon>Aphidoidea</taxon>
        <taxon>Aphididae</taxon>
        <taxon>Lachninae</taxon>
        <taxon>Cinara</taxon>
    </lineage>
</organism>
<dbReference type="CDD" id="cd02620">
    <property type="entry name" value="Peptidase_C1A_CathepsinB"/>
    <property type="match status" value="1"/>
</dbReference>
<keyword evidence="2" id="KW-0645">Protease</keyword>
<comment type="similarity">
    <text evidence="1">Belongs to the peptidase C1 family.</text>
</comment>
<keyword evidence="5" id="KW-0732">Signal</keyword>
<evidence type="ECO:0000259" key="6">
    <source>
        <dbReference type="SMART" id="SM00645"/>
    </source>
</evidence>
<feature type="domain" description="Peptidase C1A papain C-terminal" evidence="6">
    <location>
        <begin position="83"/>
        <end position="331"/>
    </location>
</feature>
<dbReference type="GO" id="GO:0008234">
    <property type="term" value="F:cysteine-type peptidase activity"/>
    <property type="evidence" value="ECO:0007669"/>
    <property type="project" value="UniProtKB-KW"/>
</dbReference>
<keyword evidence="3" id="KW-0378">Hydrolase</keyword>
<dbReference type="Gene3D" id="3.90.70.10">
    <property type="entry name" value="Cysteine proteinases"/>
    <property type="match status" value="1"/>
</dbReference>
<dbReference type="PANTHER" id="PTHR12411">
    <property type="entry name" value="CYSTEINE PROTEASE FAMILY C1-RELATED"/>
    <property type="match status" value="1"/>
</dbReference>
<evidence type="ECO:0000313" key="8">
    <source>
        <dbReference type="Proteomes" id="UP000325440"/>
    </source>
</evidence>
<gene>
    <name evidence="7" type="ORF">CINCED_3A017137</name>
</gene>
<dbReference type="OrthoDB" id="640249at2759"/>
<name>A0A5E4M4K8_9HEMI</name>
<dbReference type="InterPro" id="IPR013128">
    <property type="entry name" value="Peptidase_C1A"/>
</dbReference>
<dbReference type="PROSITE" id="PS00139">
    <property type="entry name" value="THIOL_PROTEASE_CYS"/>
    <property type="match status" value="1"/>
</dbReference>
<feature type="signal peptide" evidence="5">
    <location>
        <begin position="1"/>
        <end position="21"/>
    </location>
</feature>
<dbReference type="InterPro" id="IPR000668">
    <property type="entry name" value="Peptidase_C1A_C"/>
</dbReference>
<dbReference type="PROSITE" id="PS00639">
    <property type="entry name" value="THIOL_PROTEASE_HIS"/>
    <property type="match status" value="1"/>
</dbReference>
<evidence type="ECO:0000256" key="5">
    <source>
        <dbReference type="SAM" id="SignalP"/>
    </source>
</evidence>
<evidence type="ECO:0000256" key="4">
    <source>
        <dbReference type="ARBA" id="ARBA00022807"/>
    </source>
</evidence>
<evidence type="ECO:0000256" key="3">
    <source>
        <dbReference type="ARBA" id="ARBA00022801"/>
    </source>
</evidence>
<dbReference type="EMBL" id="CABPRJ010000054">
    <property type="protein sequence ID" value="VVC26950.1"/>
    <property type="molecule type" value="Genomic_DNA"/>
</dbReference>
<keyword evidence="4" id="KW-0788">Thiol protease</keyword>
<reference evidence="7 8" key="1">
    <citation type="submission" date="2019-08" db="EMBL/GenBank/DDBJ databases">
        <authorList>
            <person name="Alioto T."/>
            <person name="Alioto T."/>
            <person name="Gomez Garrido J."/>
        </authorList>
    </citation>
    <scope>NUCLEOTIDE SEQUENCE [LARGE SCALE GENOMIC DNA]</scope>
</reference>
<evidence type="ECO:0000256" key="2">
    <source>
        <dbReference type="ARBA" id="ARBA00022670"/>
    </source>
</evidence>
<dbReference type="GO" id="GO:0006508">
    <property type="term" value="P:proteolysis"/>
    <property type="evidence" value="ECO:0007669"/>
    <property type="project" value="UniProtKB-KW"/>
</dbReference>
<dbReference type="AlphaFoldDB" id="A0A5E4M4K8"/>
<dbReference type="InterPro" id="IPR000169">
    <property type="entry name" value="Pept_cys_AS"/>
</dbReference>
<evidence type="ECO:0000313" key="7">
    <source>
        <dbReference type="EMBL" id="VVC26950.1"/>
    </source>
</evidence>
<dbReference type="Pfam" id="PF00112">
    <property type="entry name" value="Peptidase_C1"/>
    <property type="match status" value="1"/>
</dbReference>
<dbReference type="SMART" id="SM00645">
    <property type="entry name" value="Pept_C1"/>
    <property type="match status" value="1"/>
</dbReference>
<dbReference type="SUPFAM" id="SSF54001">
    <property type="entry name" value="Cysteine proteinases"/>
    <property type="match status" value="1"/>
</dbReference>
<dbReference type="InterPro" id="IPR025660">
    <property type="entry name" value="Pept_his_AS"/>
</dbReference>
<evidence type="ECO:0000256" key="1">
    <source>
        <dbReference type="ARBA" id="ARBA00008455"/>
    </source>
</evidence>
<accession>A0A5E4M4K8</accession>
<sequence>MFKYVLLCIVILFSVYSTEQAGFSVKDRIQKVNQLAKTWKAQQHFSPRALKEFIQTLGSLVLKRIPKKLIKENDPLYINDIHIPPTFDARIQWSNCTTIGEVREQGKCGNCWAQATAGAFSDRLCIGTNGQFNKLISTEELTFCCYSCGIGCHGGNPILAWQYFKRRGVVTGGNYNTTDGCQPYKVPPCQIDDQGLYSCNEQPKEKHHKCIKGCYGDTSIDFNNNHWKTKNAYYLSYGNMQKDVLAYGPIETSLEIYDDFPHYKSGIYQKTPGAKRLGAHAVKLIGWGEENGVPYWLLVNSWSKNWGDRGLFKIIRGQNECGIETGPTAGEPLV</sequence>
<keyword evidence="8" id="KW-1185">Reference proteome</keyword>
<feature type="chain" id="PRO_5022895469" evidence="5">
    <location>
        <begin position="22"/>
        <end position="334"/>
    </location>
</feature>
<protein>
    <submittedName>
        <fullName evidence="7">Cysteine peptidase, cysteine active site,Peptidase C1A, papain C-terminal,Cysteine peptidase</fullName>
    </submittedName>
</protein>
<dbReference type="InterPro" id="IPR038765">
    <property type="entry name" value="Papain-like_cys_pep_sf"/>
</dbReference>
<proteinExistence type="inferred from homology"/>